<evidence type="ECO:0000313" key="3">
    <source>
        <dbReference type="Proteomes" id="UP000039046"/>
    </source>
</evidence>
<feature type="compositionally biased region" description="Polar residues" evidence="1">
    <location>
        <begin position="208"/>
        <end position="217"/>
    </location>
</feature>
<keyword evidence="3" id="KW-1185">Reference proteome</keyword>
<feature type="region of interest" description="Disordered" evidence="1">
    <location>
        <begin position="344"/>
        <end position="395"/>
    </location>
</feature>
<feature type="compositionally biased region" description="Acidic residues" evidence="1">
    <location>
        <begin position="366"/>
        <end position="388"/>
    </location>
</feature>
<feature type="compositionally biased region" description="Basic and acidic residues" evidence="1">
    <location>
        <begin position="344"/>
        <end position="359"/>
    </location>
</feature>
<proteinExistence type="predicted"/>
<feature type="region of interest" description="Disordered" evidence="1">
    <location>
        <begin position="169"/>
        <end position="263"/>
    </location>
</feature>
<feature type="compositionally biased region" description="Basic and acidic residues" evidence="1">
    <location>
        <begin position="181"/>
        <end position="190"/>
    </location>
</feature>
<feature type="compositionally biased region" description="Low complexity" evidence="1">
    <location>
        <begin position="424"/>
        <end position="438"/>
    </location>
</feature>
<protein>
    <submittedName>
        <fullName evidence="2">Uncharacterized protein</fullName>
    </submittedName>
</protein>
<reference evidence="2 3" key="1">
    <citation type="journal article" date="2015" name="Genome Announc.">
        <title>Draft Genome Sequence and Gene Annotation of the Entomopathogenic Fungus Verticillium hemipterigenum.</title>
        <authorList>
            <person name="Horn F."/>
            <person name="Habel A."/>
            <person name="Scharf D.H."/>
            <person name="Dworschak J."/>
            <person name="Brakhage A.A."/>
            <person name="Guthke R."/>
            <person name="Hertweck C."/>
            <person name="Linde J."/>
        </authorList>
    </citation>
    <scope>NUCLEOTIDE SEQUENCE [LARGE SCALE GENOMIC DNA]</scope>
</reference>
<sequence>MNFLDGYLLVPPERGQLINRSSWKERYITVGRRPLFPGRDRIPASSSRILASGHRPTASIATDDIFLSVFKFKDDYEPIQQWPVRTVSDCQVQLLAYKKQGPLLPTLVINISDKERKRRSSRAAGLVSTNKESGANTLWFRMAQDEPHPSLHEWARFIMSKASIDAPSPISPAFTSPFATRPREGSDSYHRPGSGSNTGKPSDRALQHKSSTATYSTGPRDRQTTFSSESPSLRSKRSDVSSPSSSHNHGMKYPTPGRPAAEYNGEFIEGWTSAQGRAGVTSPTRQLEMPPPTAADVNAPPAPGETILDRAFKLGHIPFAEEHIPGQEKLSSIARFDALMREAEDKRKQREAEERREQMAMRSAFDDDDSSDESASEDSEISSDDEELDTSKPLMSPSAERALAFIASRHGEEQPASKHRPSASRNHLSFHASSSSISQLAPARPHTSHAKARPINGRTQSTPQLVPLAAPDASTLPRRVNTEKRHSHNSNRLSVSDITKRLSSSSSLLLVQTNVSGGSSRASMEIEPNNAATHRTNLAVRPSPNRRDEQQRKCAGWRGSVVGVVGTEGGFL</sequence>
<organism evidence="2 3">
    <name type="scientific">[Torrubiella] hemipterigena</name>
    <dbReference type="NCBI Taxonomy" id="1531966"/>
    <lineage>
        <taxon>Eukaryota</taxon>
        <taxon>Fungi</taxon>
        <taxon>Dikarya</taxon>
        <taxon>Ascomycota</taxon>
        <taxon>Pezizomycotina</taxon>
        <taxon>Sordariomycetes</taxon>
        <taxon>Hypocreomycetidae</taxon>
        <taxon>Hypocreales</taxon>
        <taxon>Clavicipitaceae</taxon>
        <taxon>Clavicipitaceae incertae sedis</taxon>
        <taxon>'Torrubiella' clade</taxon>
    </lineage>
</organism>
<gene>
    <name evidence="2" type="ORF">VHEMI01177</name>
</gene>
<dbReference type="HOGENOM" id="CLU_021365_1_0_1"/>
<accession>A0A0A1T6Q1</accession>
<dbReference type="Proteomes" id="UP000039046">
    <property type="component" value="Unassembled WGS sequence"/>
</dbReference>
<dbReference type="AlphaFoldDB" id="A0A0A1T6Q1"/>
<dbReference type="EMBL" id="CDHN01000001">
    <property type="protein sequence ID" value="CEJ81024.1"/>
    <property type="molecule type" value="Genomic_DNA"/>
</dbReference>
<name>A0A0A1T6Q1_9HYPO</name>
<evidence type="ECO:0000256" key="1">
    <source>
        <dbReference type="SAM" id="MobiDB-lite"/>
    </source>
</evidence>
<feature type="region of interest" description="Disordered" evidence="1">
    <location>
        <begin position="409"/>
        <end position="494"/>
    </location>
</feature>
<evidence type="ECO:0000313" key="2">
    <source>
        <dbReference type="EMBL" id="CEJ81024.1"/>
    </source>
</evidence>
<dbReference type="STRING" id="1531966.A0A0A1T6Q1"/>